<evidence type="ECO:0000313" key="3">
    <source>
        <dbReference type="Proteomes" id="UP001501509"/>
    </source>
</evidence>
<comment type="caution">
    <text evidence="2">The sequence shown here is derived from an EMBL/GenBank/DDBJ whole genome shotgun (WGS) entry which is preliminary data.</text>
</comment>
<evidence type="ECO:0000256" key="1">
    <source>
        <dbReference type="SAM" id="MobiDB-lite"/>
    </source>
</evidence>
<feature type="region of interest" description="Disordered" evidence="1">
    <location>
        <begin position="1"/>
        <end position="27"/>
    </location>
</feature>
<reference evidence="2 3" key="1">
    <citation type="journal article" date="2019" name="Int. J. Syst. Evol. Microbiol.">
        <title>The Global Catalogue of Microorganisms (GCM) 10K type strain sequencing project: providing services to taxonomists for standard genome sequencing and annotation.</title>
        <authorList>
            <consortium name="The Broad Institute Genomics Platform"/>
            <consortium name="The Broad Institute Genome Sequencing Center for Infectious Disease"/>
            <person name="Wu L."/>
            <person name="Ma J."/>
        </authorList>
    </citation>
    <scope>NUCLEOTIDE SEQUENCE [LARGE SCALE GENOMIC DNA]</scope>
    <source>
        <strain evidence="2 3">JCM 6833</strain>
    </source>
</reference>
<keyword evidence="3" id="KW-1185">Reference proteome</keyword>
<gene>
    <name evidence="2" type="ORF">GCM10010411_83100</name>
</gene>
<accession>A0ABN3QQ46</accession>
<dbReference type="Proteomes" id="UP001501509">
    <property type="component" value="Unassembled WGS sequence"/>
</dbReference>
<evidence type="ECO:0000313" key="2">
    <source>
        <dbReference type="EMBL" id="GAA2632202.1"/>
    </source>
</evidence>
<dbReference type="EMBL" id="BAAATD010000016">
    <property type="protein sequence ID" value="GAA2632202.1"/>
    <property type="molecule type" value="Genomic_DNA"/>
</dbReference>
<protein>
    <submittedName>
        <fullName evidence="2">Uncharacterized protein</fullName>
    </submittedName>
</protein>
<organism evidence="2 3">
    <name type="scientific">Actinomadura fulvescens</name>
    <dbReference type="NCBI Taxonomy" id="46160"/>
    <lineage>
        <taxon>Bacteria</taxon>
        <taxon>Bacillati</taxon>
        <taxon>Actinomycetota</taxon>
        <taxon>Actinomycetes</taxon>
        <taxon>Streptosporangiales</taxon>
        <taxon>Thermomonosporaceae</taxon>
        <taxon>Actinomadura</taxon>
    </lineage>
</organism>
<name>A0ABN3QQ46_9ACTN</name>
<sequence>MRAMGDPFLRSSDEPFQPAGNADDDLRRRSGLPREVFDLVPRADVERFVSRVESWAGLEGALDRALVSAGFHRHDPGGAGSGGFNIATWLRDDGVVVSWAVAGRSSNPYDTFEDRVESIMNPALAAVLTEIGFDVEIVPADQDDAGCLLVSGFTGTGANS</sequence>
<proteinExistence type="predicted"/>